<dbReference type="EMBL" id="WBMO01000001">
    <property type="protein sequence ID" value="MDV2477013.1"/>
    <property type="molecule type" value="Genomic_DNA"/>
</dbReference>
<dbReference type="SUPFAM" id="SSF109854">
    <property type="entry name" value="DinB/YfiT-like putative metalloenzymes"/>
    <property type="match status" value="1"/>
</dbReference>
<gene>
    <name evidence="2" type="ORF">F8M49_19830</name>
</gene>
<dbReference type="InterPro" id="IPR017520">
    <property type="entry name" value="CHP03086"/>
</dbReference>
<dbReference type="Pfam" id="PF11716">
    <property type="entry name" value="MDMPI_N"/>
    <property type="match status" value="1"/>
</dbReference>
<comment type="caution">
    <text evidence="2">The sequence shown here is derived from an EMBL/GenBank/DDBJ whole genome shotgun (WGS) entry which is preliminary data.</text>
</comment>
<dbReference type="InterPro" id="IPR017517">
    <property type="entry name" value="Maleyloyr_isom"/>
</dbReference>
<feature type="domain" description="Mycothiol-dependent maleylpyruvate isomerase metal-binding" evidence="1">
    <location>
        <begin position="15"/>
        <end position="133"/>
    </location>
</feature>
<dbReference type="NCBIfam" id="TIGR03086">
    <property type="entry name" value="TIGR03086 family metal-binding protein"/>
    <property type="match status" value="1"/>
</dbReference>
<organism evidence="2 3">
    <name type="scientific">Rhodococcus zopfii</name>
    <dbReference type="NCBI Taxonomy" id="43772"/>
    <lineage>
        <taxon>Bacteria</taxon>
        <taxon>Bacillati</taxon>
        <taxon>Actinomycetota</taxon>
        <taxon>Actinomycetes</taxon>
        <taxon>Mycobacteriales</taxon>
        <taxon>Nocardiaceae</taxon>
        <taxon>Rhodococcus</taxon>
    </lineage>
</organism>
<evidence type="ECO:0000313" key="3">
    <source>
        <dbReference type="Proteomes" id="UP001275440"/>
    </source>
</evidence>
<dbReference type="Gene3D" id="1.20.120.450">
    <property type="entry name" value="dinb family like domain"/>
    <property type="match status" value="1"/>
</dbReference>
<evidence type="ECO:0000259" key="1">
    <source>
        <dbReference type="Pfam" id="PF11716"/>
    </source>
</evidence>
<proteinExistence type="predicted"/>
<evidence type="ECO:0000313" key="2">
    <source>
        <dbReference type="EMBL" id="MDV2477013.1"/>
    </source>
</evidence>
<reference evidence="2 3" key="1">
    <citation type="submission" date="2019-10" db="EMBL/GenBank/DDBJ databases">
        <title>Draft Genome Assembly of Rhodococcus zopfii DSM44189.</title>
        <authorList>
            <person name="Sutton J.M."/>
            <person name="Akob D.M."/>
            <person name="Bushman T.J."/>
        </authorList>
    </citation>
    <scope>NUCLEOTIDE SEQUENCE [LARGE SCALE GENOMIC DNA]</scope>
    <source>
        <strain evidence="2 3">DSM 44189</strain>
    </source>
</reference>
<dbReference type="RefSeq" id="WP_072809393.1">
    <property type="nucleotide sequence ID" value="NZ_JAHWLX010000017.1"/>
</dbReference>
<dbReference type="InterPro" id="IPR024344">
    <property type="entry name" value="MDMPI_metal-binding"/>
</dbReference>
<keyword evidence="3" id="KW-1185">Reference proteome</keyword>
<dbReference type="InterPro" id="IPR034660">
    <property type="entry name" value="DinB/YfiT-like"/>
</dbReference>
<name>A0ABU3WSQ5_9NOCA</name>
<sequence>MTTTTADPRPLFHAALAWAHDLFAGVTPDQLTGPTPCTEFDVRALMGHLTATIERGRLLGLGESVADAPEVITGVADDAWPATLDGTADRYWQVWNDDAVLDRAVVAPWGTFPGRAAMLVSLNEVLVHGWDLAVATGQPSEADSALAEAALAIMQKALPESPRGGFVPFGPVVPTADDAGATERLVNWAGRESAPWRG</sequence>
<dbReference type="NCBIfam" id="TIGR03083">
    <property type="entry name" value="maleylpyruvate isomerase family mycothiol-dependent enzyme"/>
    <property type="match status" value="1"/>
</dbReference>
<accession>A0ABU3WSQ5</accession>
<protein>
    <submittedName>
        <fullName evidence="2">TIGR03086 family protein</fullName>
    </submittedName>
</protein>
<dbReference type="Proteomes" id="UP001275440">
    <property type="component" value="Unassembled WGS sequence"/>
</dbReference>